<evidence type="ECO:0000256" key="2">
    <source>
        <dbReference type="SAM" id="Phobius"/>
    </source>
</evidence>
<dbReference type="AlphaFoldDB" id="A0A3P3YAG8"/>
<keyword evidence="3" id="KW-0496">Mitochondrion</keyword>
<feature type="transmembrane region" description="Helical" evidence="2">
    <location>
        <begin position="48"/>
        <end position="64"/>
    </location>
</feature>
<protein>
    <submittedName>
        <fullName evidence="3">Uncharacterized protein</fullName>
    </submittedName>
</protein>
<dbReference type="EMBL" id="OVEO01000007">
    <property type="protein sequence ID" value="SPQ97163.1"/>
    <property type="molecule type" value="Genomic_DNA"/>
</dbReference>
<geneLocation type="mitochondrion" evidence="3"/>
<feature type="region of interest" description="Disordered" evidence="1">
    <location>
        <begin position="92"/>
        <end position="160"/>
    </location>
</feature>
<keyword evidence="2" id="KW-1133">Transmembrane helix</keyword>
<evidence type="ECO:0000313" key="3">
    <source>
        <dbReference type="EMBL" id="SPQ97163.1"/>
    </source>
</evidence>
<keyword evidence="2" id="KW-0472">Membrane</keyword>
<dbReference type="Proteomes" id="UP000290189">
    <property type="component" value="Unassembled WGS sequence"/>
</dbReference>
<evidence type="ECO:0000313" key="4">
    <source>
        <dbReference type="Proteomes" id="UP000290189"/>
    </source>
</evidence>
<feature type="transmembrane region" description="Helical" evidence="2">
    <location>
        <begin position="22"/>
        <end position="41"/>
    </location>
</feature>
<accession>A0A3P3YAG8</accession>
<organism evidence="3 4">
    <name type="scientific">Plasmodiophora brassicae</name>
    <name type="common">Clubroot disease agent</name>
    <dbReference type="NCBI Taxonomy" id="37360"/>
    <lineage>
        <taxon>Eukaryota</taxon>
        <taxon>Sar</taxon>
        <taxon>Rhizaria</taxon>
        <taxon>Endomyxa</taxon>
        <taxon>Phytomyxea</taxon>
        <taxon>Plasmodiophorida</taxon>
        <taxon>Plasmodiophoridae</taxon>
        <taxon>Plasmodiophora</taxon>
    </lineage>
</organism>
<proteinExistence type="predicted"/>
<name>A0A3P3YAG8_PLABS</name>
<evidence type="ECO:0000256" key="1">
    <source>
        <dbReference type="SAM" id="MobiDB-lite"/>
    </source>
</evidence>
<sequence>MSTAEVDPLICLNDVFCQGTRLVTPIIAHVALAFIVVFLIYILRSDRFFASILALWEINLLIFWFVQVQWLWYALVAFDLWVMNKYLDTKKARRDDEEDVADENPDAEENMLGQRKYAPGDSANGNETGAESNDEGSQDGSIGSSEEKKTHSASVSQNPY</sequence>
<reference evidence="3 4" key="1">
    <citation type="submission" date="2018-03" db="EMBL/GenBank/DDBJ databases">
        <authorList>
            <person name="Fogelqvist J."/>
        </authorList>
    </citation>
    <scope>NUCLEOTIDE SEQUENCE [LARGE SCALE GENOMIC DNA]</scope>
</reference>
<feature type="compositionally biased region" description="Acidic residues" evidence="1">
    <location>
        <begin position="96"/>
        <end position="109"/>
    </location>
</feature>
<keyword evidence="2" id="KW-0812">Transmembrane</keyword>
<gene>
    <name evidence="3" type="ORF">PLBR_LOCUS4378</name>
</gene>